<gene>
    <name evidence="3" type="ORF">Dthio_PD1804</name>
</gene>
<dbReference type="eggNOG" id="COG0493">
    <property type="taxonomic scope" value="Bacteria"/>
</dbReference>
<accession>D6SNW9</accession>
<dbReference type="InterPro" id="IPR028261">
    <property type="entry name" value="DPD_II"/>
</dbReference>
<dbReference type="OrthoDB" id="9803192at2"/>
<proteinExistence type="predicted"/>
<dbReference type="AlphaFoldDB" id="D6SNW9"/>
<dbReference type="Gene3D" id="1.10.1060.10">
    <property type="entry name" value="Alpha-helical ferredoxin"/>
    <property type="match status" value="1"/>
</dbReference>
<dbReference type="GO" id="GO:0051536">
    <property type="term" value="F:iron-sulfur cluster binding"/>
    <property type="evidence" value="ECO:0007669"/>
    <property type="project" value="InterPro"/>
</dbReference>
<evidence type="ECO:0000259" key="2">
    <source>
        <dbReference type="Pfam" id="PF14691"/>
    </source>
</evidence>
<dbReference type="PRINTS" id="PR00419">
    <property type="entry name" value="ADXRDTASE"/>
</dbReference>
<keyword evidence="4" id="KW-1185">Reference proteome</keyword>
<dbReference type="Pfam" id="PF14691">
    <property type="entry name" value="Fer4_20"/>
    <property type="match status" value="1"/>
</dbReference>
<reference evidence="3" key="1">
    <citation type="submission" date="2010-05" db="EMBL/GenBank/DDBJ databases">
        <title>The draft genome of Desulfonatronospira thiodismutans ASO3-1.</title>
        <authorList>
            <consortium name="US DOE Joint Genome Institute (JGI-PGF)"/>
            <person name="Lucas S."/>
            <person name="Copeland A."/>
            <person name="Lapidus A."/>
            <person name="Cheng J.-F."/>
            <person name="Bruce D."/>
            <person name="Goodwin L."/>
            <person name="Pitluck S."/>
            <person name="Chertkov O."/>
            <person name="Brettin T."/>
            <person name="Detter J.C."/>
            <person name="Han C."/>
            <person name="Land M.L."/>
            <person name="Hauser L."/>
            <person name="Kyrpides N."/>
            <person name="Mikhailova N."/>
            <person name="Muyzer G."/>
            <person name="Woyke T."/>
        </authorList>
    </citation>
    <scope>NUCLEOTIDE SEQUENCE [LARGE SCALE GENOMIC DNA]</scope>
    <source>
        <strain evidence="3">ASO3-1</strain>
    </source>
</reference>
<dbReference type="PANTHER" id="PTHR42783">
    <property type="entry name" value="GLUTAMATE SYNTHASE [NADPH] SMALL CHAIN"/>
    <property type="match status" value="1"/>
</dbReference>
<dbReference type="GO" id="GO:0016491">
    <property type="term" value="F:oxidoreductase activity"/>
    <property type="evidence" value="ECO:0007669"/>
    <property type="project" value="InterPro"/>
</dbReference>
<sequence length="474" mass="51429">MQKKAKTKTKISPRVSMPMLDAVERGRMFSEVALGYTLEQAVSEAKRCLQCKKPTCIKGCPVDVDCKGFIRMVADKDLAGAFARIKETNSLPAICGRVCPQENQCEKTCKLRPTGQPIAIGRLERFVADNYYAHTSCEEETGADSCVPIDESLKVAAIGSGPSSLTLAGYLAANGVKVSVYEALHSPGGVLLYGIPEFRLPKSVVQREIDSLKNLQVDFLCNYVGGKSMTLPELFQQGYKAVFLGVGAGLPRFMNLPGESLIGVYSANEYLTRVNLMFGYRFPEYDTPVPPGRNVVVIGGGNVAMDSARTALRLGAERVRVVYRRTKGEMPARQEELEHALEEGIELEILSSPLSFHGDDQGVLNKMVLQRMELGSPDDSGRRQPVPIEGDTFSLDTDLAIMAVGTGANMVLTQTTPELELNERGYVRADPETGETSMNMVFAGGDIVTGAATVVEAMGAGRRSAREILKRIKG</sequence>
<dbReference type="InterPro" id="IPR036188">
    <property type="entry name" value="FAD/NAD-bd_sf"/>
</dbReference>
<dbReference type="Gene3D" id="3.50.50.60">
    <property type="entry name" value="FAD/NAD(P)-binding domain"/>
    <property type="match status" value="3"/>
</dbReference>
<evidence type="ECO:0000313" key="4">
    <source>
        <dbReference type="Proteomes" id="UP000005496"/>
    </source>
</evidence>
<dbReference type="InterPro" id="IPR023753">
    <property type="entry name" value="FAD/NAD-binding_dom"/>
</dbReference>
<dbReference type="PANTHER" id="PTHR42783:SF3">
    <property type="entry name" value="GLUTAMATE SYNTHASE [NADPH] SMALL CHAIN-RELATED"/>
    <property type="match status" value="1"/>
</dbReference>
<dbReference type="NCBIfam" id="TIGR01316">
    <property type="entry name" value="gltA"/>
    <property type="match status" value="1"/>
</dbReference>
<dbReference type="InterPro" id="IPR006004">
    <property type="entry name" value="SudA-like"/>
</dbReference>
<dbReference type="EMBL" id="ACJN02000002">
    <property type="protein sequence ID" value="EFI34445.1"/>
    <property type="molecule type" value="Genomic_DNA"/>
</dbReference>
<dbReference type="SUPFAM" id="SSF51971">
    <property type="entry name" value="Nucleotide-binding domain"/>
    <property type="match status" value="1"/>
</dbReference>
<feature type="domain" description="Dihydroprymidine dehydrogenase" evidence="2">
    <location>
        <begin position="27"/>
        <end position="133"/>
    </location>
</feature>
<name>D6SNW9_9BACT</name>
<dbReference type="InterPro" id="IPR009051">
    <property type="entry name" value="Helical_ferredxn"/>
</dbReference>
<organism evidence="3 4">
    <name type="scientific">Desulfonatronospira thiodismutans ASO3-1</name>
    <dbReference type="NCBI Taxonomy" id="555779"/>
    <lineage>
        <taxon>Bacteria</taxon>
        <taxon>Pseudomonadati</taxon>
        <taxon>Thermodesulfobacteriota</taxon>
        <taxon>Desulfovibrionia</taxon>
        <taxon>Desulfovibrionales</taxon>
        <taxon>Desulfonatronovibrionaceae</taxon>
        <taxon>Desulfonatronospira</taxon>
    </lineage>
</organism>
<feature type="domain" description="FAD/NAD(P)-binding" evidence="1">
    <location>
        <begin position="154"/>
        <end position="461"/>
    </location>
</feature>
<evidence type="ECO:0000313" key="3">
    <source>
        <dbReference type="EMBL" id="EFI34445.1"/>
    </source>
</evidence>
<dbReference type="SUPFAM" id="SSF46548">
    <property type="entry name" value="alpha-helical ferredoxin"/>
    <property type="match status" value="1"/>
</dbReference>
<protein>
    <submittedName>
        <fullName evidence="3">Glutamate synthase (NADPH), homotetrameric</fullName>
    </submittedName>
</protein>
<dbReference type="Proteomes" id="UP000005496">
    <property type="component" value="Unassembled WGS sequence"/>
</dbReference>
<dbReference type="RefSeq" id="WP_008869767.1">
    <property type="nucleotide sequence ID" value="NZ_ACJN02000002.1"/>
</dbReference>
<dbReference type="Pfam" id="PF07992">
    <property type="entry name" value="Pyr_redox_2"/>
    <property type="match status" value="1"/>
</dbReference>
<evidence type="ECO:0000259" key="1">
    <source>
        <dbReference type="Pfam" id="PF07992"/>
    </source>
</evidence>
<comment type="caution">
    <text evidence="3">The sequence shown here is derived from an EMBL/GenBank/DDBJ whole genome shotgun (WGS) entry which is preliminary data.</text>
</comment>